<dbReference type="OrthoDB" id="2370124at2"/>
<organism evidence="10 11">
    <name type="scientific">Paenibacillus donghaensis</name>
    <dbReference type="NCBI Taxonomy" id="414771"/>
    <lineage>
        <taxon>Bacteria</taxon>
        <taxon>Bacillati</taxon>
        <taxon>Bacillota</taxon>
        <taxon>Bacilli</taxon>
        <taxon>Bacillales</taxon>
        <taxon>Paenibacillaceae</taxon>
        <taxon>Paenibacillus</taxon>
    </lineage>
</organism>
<keyword evidence="7" id="KW-0449">Lipoprotein</keyword>
<dbReference type="InterPro" id="IPR057336">
    <property type="entry name" value="GerAC_N"/>
</dbReference>
<comment type="similarity">
    <text evidence="2">Belongs to the GerABKC lipoprotein family.</text>
</comment>
<proteinExistence type="inferred from homology"/>
<keyword evidence="3" id="KW-0309">Germination</keyword>
<evidence type="ECO:0000256" key="7">
    <source>
        <dbReference type="ARBA" id="ARBA00023288"/>
    </source>
</evidence>
<keyword evidence="6" id="KW-0564">Palmitate</keyword>
<dbReference type="PANTHER" id="PTHR35789">
    <property type="entry name" value="SPORE GERMINATION PROTEIN B3"/>
    <property type="match status" value="1"/>
</dbReference>
<dbReference type="GO" id="GO:0009847">
    <property type="term" value="P:spore germination"/>
    <property type="evidence" value="ECO:0007669"/>
    <property type="project" value="InterPro"/>
</dbReference>
<feature type="domain" description="Spore germination GerAC-like C-terminal" evidence="8">
    <location>
        <begin position="206"/>
        <end position="376"/>
    </location>
</feature>
<dbReference type="PROSITE" id="PS51257">
    <property type="entry name" value="PROKAR_LIPOPROTEIN"/>
    <property type="match status" value="1"/>
</dbReference>
<dbReference type="Pfam" id="PF25198">
    <property type="entry name" value="Spore_GerAC_N"/>
    <property type="match status" value="1"/>
</dbReference>
<evidence type="ECO:0000313" key="10">
    <source>
        <dbReference type="EMBL" id="ASA21644.1"/>
    </source>
</evidence>
<evidence type="ECO:0000256" key="3">
    <source>
        <dbReference type="ARBA" id="ARBA00022544"/>
    </source>
</evidence>
<evidence type="ECO:0000256" key="6">
    <source>
        <dbReference type="ARBA" id="ARBA00023139"/>
    </source>
</evidence>
<comment type="subcellular location">
    <subcellularLocation>
        <location evidence="1">Membrane</location>
        <topology evidence="1">Lipid-anchor</topology>
    </subcellularLocation>
</comment>
<dbReference type="EMBL" id="CP021780">
    <property type="protein sequence ID" value="ASA21644.1"/>
    <property type="molecule type" value="Genomic_DNA"/>
</dbReference>
<keyword evidence="11" id="KW-1185">Reference proteome</keyword>
<dbReference type="PANTHER" id="PTHR35789:SF1">
    <property type="entry name" value="SPORE GERMINATION PROTEIN B3"/>
    <property type="match status" value="1"/>
</dbReference>
<reference evidence="10 11" key="1">
    <citation type="submission" date="2017-06" db="EMBL/GenBank/DDBJ databases">
        <title>Complete genome sequence of Paenibacillus donghaensis KCTC 13049T isolated from East Sea sediment, South Korea.</title>
        <authorList>
            <person name="Jung B.K."/>
            <person name="Hong S.-J."/>
            <person name="Shin J.-H."/>
        </authorList>
    </citation>
    <scope>NUCLEOTIDE SEQUENCE [LARGE SCALE GENOMIC DNA]</scope>
    <source>
        <strain evidence="10 11">KCTC 13049</strain>
    </source>
</reference>
<keyword evidence="4" id="KW-0732">Signal</keyword>
<feature type="domain" description="Spore germination protein N-terminal" evidence="9">
    <location>
        <begin position="28"/>
        <end position="197"/>
    </location>
</feature>
<evidence type="ECO:0000256" key="4">
    <source>
        <dbReference type="ARBA" id="ARBA00022729"/>
    </source>
</evidence>
<dbReference type="RefSeq" id="WP_087915653.1">
    <property type="nucleotide sequence ID" value="NZ_CP021780.1"/>
</dbReference>
<evidence type="ECO:0000259" key="8">
    <source>
        <dbReference type="Pfam" id="PF05504"/>
    </source>
</evidence>
<dbReference type="NCBIfam" id="TIGR02887">
    <property type="entry name" value="spore_ger_x_C"/>
    <property type="match status" value="1"/>
</dbReference>
<accession>A0A2Z2K8J1</accession>
<name>A0A2Z2K8J1_9BACL</name>
<dbReference type="AlphaFoldDB" id="A0A2Z2K8J1"/>
<dbReference type="InterPro" id="IPR046953">
    <property type="entry name" value="Spore_GerAC-like_C"/>
</dbReference>
<evidence type="ECO:0000313" key="11">
    <source>
        <dbReference type="Proteomes" id="UP000249890"/>
    </source>
</evidence>
<dbReference type="InterPro" id="IPR038501">
    <property type="entry name" value="Spore_GerAC_C_sf"/>
</dbReference>
<dbReference type="GO" id="GO:0016020">
    <property type="term" value="C:membrane"/>
    <property type="evidence" value="ECO:0007669"/>
    <property type="project" value="UniProtKB-SubCell"/>
</dbReference>
<keyword evidence="5" id="KW-0472">Membrane</keyword>
<evidence type="ECO:0000259" key="9">
    <source>
        <dbReference type="Pfam" id="PF25198"/>
    </source>
</evidence>
<dbReference type="Pfam" id="PF05504">
    <property type="entry name" value="Spore_GerAC"/>
    <property type="match status" value="1"/>
</dbReference>
<sequence length="379" mass="43170">MRWRVKLGTFALSVLIILFPLSLTGCWDREYLKDLHLAYSVGFDLSENGMIKETVELIIPPDIEQKATTSEIHTSYGHNLRSASNEMRNRVRGNIRFLKNGFQLFGKSVAEHGLYSNLDVNFRDPTNPTSNVRVIIAEGNASDILEQKMVGELKIGEFITQKIVSLEEMSVFPKETLDTVFRFLKDPGQDFALPYIAIESNEIITKGLALFNDQYYSGMLNPDQSILLVLLKGQKGKNARFTKKIVLGYPDNIQEYITINVGLKKVKRKFKVSVSADESVEVNLELKLQAIVEEFPGERSLKEKDLQKINQALSEILTKEAESVVEEVQKANCDIFGVGRKLIAYHHNVWKEKNWSKDYRKVQFHPKVEVKIVDTGILE</sequence>
<dbReference type="InterPro" id="IPR008844">
    <property type="entry name" value="Spore_GerAC-like"/>
</dbReference>
<gene>
    <name evidence="10" type="ORF">B9T62_13205</name>
</gene>
<protein>
    <submittedName>
        <fullName evidence="10">Uncharacterized protein</fullName>
    </submittedName>
</protein>
<dbReference type="Proteomes" id="UP000249890">
    <property type="component" value="Chromosome"/>
</dbReference>
<evidence type="ECO:0000256" key="1">
    <source>
        <dbReference type="ARBA" id="ARBA00004635"/>
    </source>
</evidence>
<dbReference type="KEGG" id="pdh:B9T62_13205"/>
<evidence type="ECO:0000256" key="2">
    <source>
        <dbReference type="ARBA" id="ARBA00007886"/>
    </source>
</evidence>
<dbReference type="Gene3D" id="3.30.300.210">
    <property type="entry name" value="Nutrient germinant receptor protein C, domain 3"/>
    <property type="match status" value="1"/>
</dbReference>
<evidence type="ECO:0000256" key="5">
    <source>
        <dbReference type="ARBA" id="ARBA00023136"/>
    </source>
</evidence>